<proteinExistence type="predicted"/>
<evidence type="ECO:0008006" key="3">
    <source>
        <dbReference type="Google" id="ProtNLM"/>
    </source>
</evidence>
<name>A0A0H4QIA3_9LACO</name>
<dbReference type="AlphaFoldDB" id="A0A0H4QIA3"/>
<dbReference type="PATRIC" id="fig|1007676.4.peg.2398"/>
<sequence length="99" mass="11308">MGLPTNTVQASKSQTIIISLSDTSDSTSLPIYKKKNSKMIKTSHRLSMFKNRDKNSSVQKRKASKVKIKGHHYWKIGKNKYVKDSKRVNVVNPKTNPNY</sequence>
<accession>A0A0H4QIA3</accession>
<evidence type="ECO:0000313" key="1">
    <source>
        <dbReference type="EMBL" id="AKP68159.1"/>
    </source>
</evidence>
<dbReference type="EMBL" id="CP012034">
    <property type="protein sequence ID" value="AKP68159.1"/>
    <property type="molecule type" value="Genomic_DNA"/>
</dbReference>
<protein>
    <recommendedName>
        <fullName evidence="3">Surface layer protein A domain-containing protein</fullName>
    </recommendedName>
</protein>
<keyword evidence="2" id="KW-1185">Reference proteome</keyword>
<gene>
    <name evidence="1" type="ORF">ABM34_11860</name>
</gene>
<evidence type="ECO:0000313" key="2">
    <source>
        <dbReference type="Proteomes" id="UP000036106"/>
    </source>
</evidence>
<organism evidence="1 2">
    <name type="scientific">Companilactobacillus ginsenosidimutans</name>
    <dbReference type="NCBI Taxonomy" id="1007676"/>
    <lineage>
        <taxon>Bacteria</taxon>
        <taxon>Bacillati</taxon>
        <taxon>Bacillota</taxon>
        <taxon>Bacilli</taxon>
        <taxon>Lactobacillales</taxon>
        <taxon>Lactobacillaceae</taxon>
        <taxon>Companilactobacillus</taxon>
    </lineage>
</organism>
<dbReference type="Proteomes" id="UP000036106">
    <property type="component" value="Chromosome"/>
</dbReference>
<dbReference type="KEGG" id="lgn:ABM34_11860"/>
<reference evidence="2" key="1">
    <citation type="submission" date="2015-07" db="EMBL/GenBank/DDBJ databases">
        <title>Lactobacillus ginsenosidimutans/EMML 3141/ whole genome sequencing.</title>
        <authorList>
            <person name="Kim M.K."/>
            <person name="Im W.-T."/>
            <person name="Srinivasan S."/>
            <person name="Lee J.-J."/>
        </authorList>
    </citation>
    <scope>NUCLEOTIDE SEQUENCE [LARGE SCALE GENOMIC DNA]</scope>
    <source>
        <strain evidence="2">EMML 3041</strain>
    </source>
</reference>